<dbReference type="Proteomes" id="UP001177670">
    <property type="component" value="Unassembled WGS sequence"/>
</dbReference>
<keyword evidence="2" id="KW-1185">Reference proteome</keyword>
<comment type="caution">
    <text evidence="1">The sequence shown here is derived from an EMBL/GenBank/DDBJ whole genome shotgun (WGS) entry which is preliminary data.</text>
</comment>
<evidence type="ECO:0000313" key="1">
    <source>
        <dbReference type="EMBL" id="KAK1133728.1"/>
    </source>
</evidence>
<name>A0AA40G9N8_9HYME</name>
<gene>
    <name evidence="1" type="ORF">K0M31_011522</name>
</gene>
<accession>A0AA40G9N8</accession>
<dbReference type="EMBL" id="JAHYIQ010000003">
    <property type="protein sequence ID" value="KAK1133728.1"/>
    <property type="molecule type" value="Genomic_DNA"/>
</dbReference>
<dbReference type="AlphaFoldDB" id="A0AA40G9N8"/>
<sequence length="57" mass="6346">MDLWYLAEILPCRRGCHVVSCFDTGDRAARGKPTRVFNPPISTASGLYRLCGESTRT</sequence>
<organism evidence="1 2">
    <name type="scientific">Melipona bicolor</name>
    <dbReference type="NCBI Taxonomy" id="60889"/>
    <lineage>
        <taxon>Eukaryota</taxon>
        <taxon>Metazoa</taxon>
        <taxon>Ecdysozoa</taxon>
        <taxon>Arthropoda</taxon>
        <taxon>Hexapoda</taxon>
        <taxon>Insecta</taxon>
        <taxon>Pterygota</taxon>
        <taxon>Neoptera</taxon>
        <taxon>Endopterygota</taxon>
        <taxon>Hymenoptera</taxon>
        <taxon>Apocrita</taxon>
        <taxon>Aculeata</taxon>
        <taxon>Apoidea</taxon>
        <taxon>Anthophila</taxon>
        <taxon>Apidae</taxon>
        <taxon>Melipona</taxon>
    </lineage>
</organism>
<protein>
    <submittedName>
        <fullName evidence="1">Uncharacterized protein</fullName>
    </submittedName>
</protein>
<proteinExistence type="predicted"/>
<evidence type="ECO:0000313" key="2">
    <source>
        <dbReference type="Proteomes" id="UP001177670"/>
    </source>
</evidence>
<reference evidence="1" key="1">
    <citation type="submission" date="2021-10" db="EMBL/GenBank/DDBJ databases">
        <title>Melipona bicolor Genome sequencing and assembly.</title>
        <authorList>
            <person name="Araujo N.S."/>
            <person name="Arias M.C."/>
        </authorList>
    </citation>
    <scope>NUCLEOTIDE SEQUENCE</scope>
    <source>
        <strain evidence="1">USP_2M_L1-L4_2017</strain>
        <tissue evidence="1">Whole body</tissue>
    </source>
</reference>
<feature type="non-terminal residue" evidence="1">
    <location>
        <position position="57"/>
    </location>
</feature>